<gene>
    <name evidence="2" type="ORF">E5A73_08885</name>
</gene>
<dbReference type="PANTHER" id="PTHR38590:SF1">
    <property type="entry name" value="BLL0828 PROTEIN"/>
    <property type="match status" value="1"/>
</dbReference>
<dbReference type="RefSeq" id="WP_135963457.1">
    <property type="nucleotide sequence ID" value="NZ_SRXT01000003.1"/>
</dbReference>
<keyword evidence="3" id="KW-1185">Reference proteome</keyword>
<evidence type="ECO:0000313" key="2">
    <source>
        <dbReference type="EMBL" id="TGX54219.1"/>
    </source>
</evidence>
<dbReference type="CDD" id="cd01038">
    <property type="entry name" value="Endonuclease_DUF559"/>
    <property type="match status" value="1"/>
</dbReference>
<organism evidence="2 3">
    <name type="scientific">Sphingomonas gei</name>
    <dbReference type="NCBI Taxonomy" id="1395960"/>
    <lineage>
        <taxon>Bacteria</taxon>
        <taxon>Pseudomonadati</taxon>
        <taxon>Pseudomonadota</taxon>
        <taxon>Alphaproteobacteria</taxon>
        <taxon>Sphingomonadales</taxon>
        <taxon>Sphingomonadaceae</taxon>
        <taxon>Sphingomonas</taxon>
    </lineage>
</organism>
<dbReference type="PANTHER" id="PTHR38590">
    <property type="entry name" value="BLL0828 PROTEIN"/>
    <property type="match status" value="1"/>
</dbReference>
<accession>A0A4S1XCN9</accession>
<protein>
    <submittedName>
        <fullName evidence="2">Endonuclease domain-containing protein</fullName>
    </submittedName>
</protein>
<dbReference type="InterPro" id="IPR011335">
    <property type="entry name" value="Restrct_endonuc-II-like"/>
</dbReference>
<dbReference type="InterPro" id="IPR047216">
    <property type="entry name" value="Endonuclease_DUF559_bact"/>
</dbReference>
<dbReference type="EMBL" id="SRXT01000003">
    <property type="protein sequence ID" value="TGX54219.1"/>
    <property type="molecule type" value="Genomic_DNA"/>
</dbReference>
<dbReference type="InterPro" id="IPR007569">
    <property type="entry name" value="DUF559"/>
</dbReference>
<comment type="caution">
    <text evidence="2">The sequence shown here is derived from an EMBL/GenBank/DDBJ whole genome shotgun (WGS) entry which is preliminary data.</text>
</comment>
<dbReference type="OrthoDB" id="9798754at2"/>
<feature type="domain" description="DUF559" evidence="1">
    <location>
        <begin position="8"/>
        <end position="111"/>
    </location>
</feature>
<proteinExistence type="predicted"/>
<dbReference type="Proteomes" id="UP000306147">
    <property type="component" value="Unassembled WGS sequence"/>
</dbReference>
<reference evidence="2 3" key="1">
    <citation type="submission" date="2019-04" db="EMBL/GenBank/DDBJ databases">
        <title>Sphingomonas psychrotolerans sp. nov., isolated from soil in the Tianshan Mountains, Xinjiang, China.</title>
        <authorList>
            <person name="Luo Y."/>
            <person name="Sheng H."/>
        </authorList>
    </citation>
    <scope>NUCLEOTIDE SEQUENCE [LARGE SCALE GENOMIC DNA]</scope>
    <source>
        <strain evidence="2 3">ZFGT-11</strain>
    </source>
</reference>
<evidence type="ECO:0000313" key="3">
    <source>
        <dbReference type="Proteomes" id="UP000306147"/>
    </source>
</evidence>
<keyword evidence="2" id="KW-0255">Endonuclease</keyword>
<keyword evidence="2" id="KW-0540">Nuclease</keyword>
<name>A0A4S1XCN9_9SPHN</name>
<dbReference type="SUPFAM" id="SSF52980">
    <property type="entry name" value="Restriction endonuclease-like"/>
    <property type="match status" value="1"/>
</dbReference>
<sequence>MLHGPKSTQKRARALRRNLTLPEVLLWQALRQRPAGLKFRKQHPAGRYVLDFFCVECRLAIEVDGMALECGDAQQRDAQRDAWILSQGVHVVRIPAADVLTHLEAVVRFIVGTARGDYPSTSFAGPPPPPGED</sequence>
<dbReference type="Pfam" id="PF04480">
    <property type="entry name" value="DUF559"/>
    <property type="match status" value="1"/>
</dbReference>
<evidence type="ECO:0000259" key="1">
    <source>
        <dbReference type="Pfam" id="PF04480"/>
    </source>
</evidence>
<dbReference type="Gene3D" id="3.40.960.10">
    <property type="entry name" value="VSR Endonuclease"/>
    <property type="match status" value="1"/>
</dbReference>
<dbReference type="AlphaFoldDB" id="A0A4S1XCN9"/>
<keyword evidence="2" id="KW-0378">Hydrolase</keyword>
<dbReference type="GO" id="GO:0004519">
    <property type="term" value="F:endonuclease activity"/>
    <property type="evidence" value="ECO:0007669"/>
    <property type="project" value="UniProtKB-KW"/>
</dbReference>